<comment type="caution">
    <text evidence="2">The sequence shown here is derived from an EMBL/GenBank/DDBJ whole genome shotgun (WGS) entry which is preliminary data.</text>
</comment>
<sequence length="149" mass="15968">MSAPAASGSTLPLPCGPAADGNDAAFWEGLRDGRLVLPRCTACGTWREPGRVICAECWSFASEWAGVSARGRVFTWCRSQRDFMDDLDVLAPYDTVVVALDDVPVRLLGLLVDDVEEAPAIGQVVVGAIVQPANAAWPVLRWARTEGAR</sequence>
<dbReference type="EMBL" id="BAAALG010000013">
    <property type="protein sequence ID" value="GAA1111472.1"/>
    <property type="molecule type" value="Genomic_DNA"/>
</dbReference>
<dbReference type="InterPro" id="IPR012340">
    <property type="entry name" value="NA-bd_OB-fold"/>
</dbReference>
<keyword evidence="3" id="KW-1185">Reference proteome</keyword>
<dbReference type="InterPro" id="IPR022002">
    <property type="entry name" value="ChsH2_Znr"/>
</dbReference>
<evidence type="ECO:0000313" key="2">
    <source>
        <dbReference type="EMBL" id="GAA1111472.1"/>
    </source>
</evidence>
<protein>
    <submittedName>
        <fullName evidence="2">OB-fold domain-containing protein</fullName>
    </submittedName>
</protein>
<feature type="domain" description="ChsH2 rubredoxin-like zinc ribbon" evidence="1">
    <location>
        <begin position="27"/>
        <end position="61"/>
    </location>
</feature>
<dbReference type="Gene3D" id="6.10.30.10">
    <property type="match status" value="1"/>
</dbReference>
<evidence type="ECO:0000259" key="1">
    <source>
        <dbReference type="Pfam" id="PF12172"/>
    </source>
</evidence>
<gene>
    <name evidence="2" type="ORF">GCM10009668_35850</name>
</gene>
<dbReference type="InterPro" id="IPR052513">
    <property type="entry name" value="Thioester_dehydratase-like"/>
</dbReference>
<dbReference type="SUPFAM" id="SSF50249">
    <property type="entry name" value="Nucleic acid-binding proteins"/>
    <property type="match status" value="1"/>
</dbReference>
<proteinExistence type="predicted"/>
<evidence type="ECO:0000313" key="3">
    <source>
        <dbReference type="Proteomes" id="UP001501581"/>
    </source>
</evidence>
<organism evidence="2 3">
    <name type="scientific">Nocardioides dubius</name>
    <dbReference type="NCBI Taxonomy" id="317019"/>
    <lineage>
        <taxon>Bacteria</taxon>
        <taxon>Bacillati</taxon>
        <taxon>Actinomycetota</taxon>
        <taxon>Actinomycetes</taxon>
        <taxon>Propionibacteriales</taxon>
        <taxon>Nocardioidaceae</taxon>
        <taxon>Nocardioides</taxon>
    </lineage>
</organism>
<name>A0ABP4EJ08_9ACTN</name>
<accession>A0ABP4EJ08</accession>
<dbReference type="PANTHER" id="PTHR34075">
    <property type="entry name" value="BLR3430 PROTEIN"/>
    <property type="match status" value="1"/>
</dbReference>
<dbReference type="Proteomes" id="UP001501581">
    <property type="component" value="Unassembled WGS sequence"/>
</dbReference>
<reference evidence="3" key="1">
    <citation type="journal article" date="2019" name="Int. J. Syst. Evol. Microbiol.">
        <title>The Global Catalogue of Microorganisms (GCM) 10K type strain sequencing project: providing services to taxonomists for standard genome sequencing and annotation.</title>
        <authorList>
            <consortium name="The Broad Institute Genomics Platform"/>
            <consortium name="The Broad Institute Genome Sequencing Center for Infectious Disease"/>
            <person name="Wu L."/>
            <person name="Ma J."/>
        </authorList>
    </citation>
    <scope>NUCLEOTIDE SEQUENCE [LARGE SCALE GENOMIC DNA]</scope>
    <source>
        <strain evidence="3">JCM 13008</strain>
    </source>
</reference>
<dbReference type="Pfam" id="PF12172">
    <property type="entry name" value="zf-ChsH2"/>
    <property type="match status" value="1"/>
</dbReference>
<dbReference type="PANTHER" id="PTHR34075:SF5">
    <property type="entry name" value="BLR3430 PROTEIN"/>
    <property type="match status" value="1"/>
</dbReference>
<dbReference type="RefSeq" id="WP_343996242.1">
    <property type="nucleotide sequence ID" value="NZ_BAAALG010000013.1"/>
</dbReference>